<organism evidence="4 5">
    <name type="scientific">Tetrapisispora phaffii (strain ATCC 24235 / CBS 4417 / NBRC 1672 / NRRL Y-8282 / UCD 70-5)</name>
    <name type="common">Yeast</name>
    <name type="synonym">Fabospora phaffii</name>
    <dbReference type="NCBI Taxonomy" id="1071381"/>
    <lineage>
        <taxon>Eukaryota</taxon>
        <taxon>Fungi</taxon>
        <taxon>Dikarya</taxon>
        <taxon>Ascomycota</taxon>
        <taxon>Saccharomycotina</taxon>
        <taxon>Saccharomycetes</taxon>
        <taxon>Saccharomycetales</taxon>
        <taxon>Saccharomycetaceae</taxon>
        <taxon>Tetrapisispora</taxon>
    </lineage>
</organism>
<accession>G8C018</accession>
<dbReference type="Pfam" id="PF00106">
    <property type="entry name" value="adh_short"/>
    <property type="match status" value="1"/>
</dbReference>
<dbReference type="STRING" id="1071381.G8C018"/>
<dbReference type="InterPro" id="IPR002347">
    <property type="entry name" value="SDR_fam"/>
</dbReference>
<dbReference type="PANTHER" id="PTHR24320:SF236">
    <property type="entry name" value="SHORT-CHAIN DEHYDROGENASE-RELATED"/>
    <property type="match status" value="1"/>
</dbReference>
<comment type="similarity">
    <text evidence="1">Belongs to the short-chain dehydrogenases/reductases (SDR) family.</text>
</comment>
<dbReference type="GO" id="GO:0016491">
    <property type="term" value="F:oxidoreductase activity"/>
    <property type="evidence" value="ECO:0007669"/>
    <property type="project" value="UniProtKB-KW"/>
</dbReference>
<dbReference type="SUPFAM" id="SSF51735">
    <property type="entry name" value="NAD(P)-binding Rossmann-fold domains"/>
    <property type="match status" value="1"/>
</dbReference>
<dbReference type="OrthoDB" id="191139at2759"/>
<dbReference type="GeneID" id="11531623"/>
<keyword evidence="5" id="KW-1185">Reference proteome</keyword>
<keyword evidence="2" id="KW-0521">NADP</keyword>
<evidence type="ECO:0000313" key="4">
    <source>
        <dbReference type="EMBL" id="CCE65496.1"/>
    </source>
</evidence>
<dbReference type="HOGENOM" id="CLU_010194_44_6_1"/>
<evidence type="ECO:0000313" key="5">
    <source>
        <dbReference type="Proteomes" id="UP000005666"/>
    </source>
</evidence>
<dbReference type="AlphaFoldDB" id="G8C018"/>
<sequence>MPSSGIKPTEPAPKGKFTHLLYENFYGLFPNKPKYLPEDYPDLTGKTAIVTGSNVGIGFYTMKLLYSKNCNVISVVRTQAKGEAAKESILEEIKDSKGSITVVGGCDLADFETVKPAAKKIEEALGSNPLNIIIHNAGIAPAVNTQTSKLGYEMIFATNVMGPQLLQHFLDPLFLKEDDKLKRIVWLSSAIHYASSPEYGINWEDPLYENSPVDKRPNATTLYGNSKAANAYQAKAWATRHKEIVDKIGCVSVSCFPGLLKSALTRDLSAFSNKVLSYLQYDTIYGAYAELYAALNPSFTIKDQGVYIVPFDEVHEPRADIAAAMKNGTDLVLWDWIETKISEFF</sequence>
<evidence type="ECO:0000256" key="3">
    <source>
        <dbReference type="ARBA" id="ARBA00023002"/>
    </source>
</evidence>
<dbReference type="EMBL" id="HE612867">
    <property type="protein sequence ID" value="CCE65496.1"/>
    <property type="molecule type" value="Genomic_DNA"/>
</dbReference>
<reference evidence="4 5" key="1">
    <citation type="journal article" date="2011" name="Proc. Natl. Acad. Sci. U.S.A.">
        <title>Evolutionary erosion of yeast sex chromosomes by mating-type switching accidents.</title>
        <authorList>
            <person name="Gordon J.L."/>
            <person name="Armisen D."/>
            <person name="Proux-Wera E."/>
            <person name="Oheigeartaigh S.S."/>
            <person name="Byrne K.P."/>
            <person name="Wolfe K.H."/>
        </authorList>
    </citation>
    <scope>NUCLEOTIDE SEQUENCE [LARGE SCALE GENOMIC DNA]</scope>
    <source>
        <strain evidence="5">ATCC 24235 / CBS 4417 / NBRC 1672 / NRRL Y-8282 / UCD 70-5</strain>
    </source>
</reference>
<dbReference type="Gene3D" id="3.40.50.720">
    <property type="entry name" value="NAD(P)-binding Rossmann-like Domain"/>
    <property type="match status" value="1"/>
</dbReference>
<keyword evidence="3" id="KW-0560">Oxidoreductase</keyword>
<dbReference type="PANTHER" id="PTHR24320">
    <property type="entry name" value="RETINOL DEHYDROGENASE"/>
    <property type="match status" value="1"/>
</dbReference>
<protein>
    <recommendedName>
        <fullName evidence="6">Ketoreductase (KR) domain-containing protein</fullName>
    </recommendedName>
</protein>
<dbReference type="eggNOG" id="KOG1208">
    <property type="taxonomic scope" value="Eukaryota"/>
</dbReference>
<dbReference type="Proteomes" id="UP000005666">
    <property type="component" value="Chromosome 12"/>
</dbReference>
<evidence type="ECO:0008006" key="6">
    <source>
        <dbReference type="Google" id="ProtNLM"/>
    </source>
</evidence>
<name>G8C018_TETPH</name>
<dbReference type="RefSeq" id="XP_003687930.1">
    <property type="nucleotide sequence ID" value="XM_003687882.1"/>
</dbReference>
<proteinExistence type="inferred from homology"/>
<evidence type="ECO:0000256" key="2">
    <source>
        <dbReference type="ARBA" id="ARBA00022857"/>
    </source>
</evidence>
<evidence type="ECO:0000256" key="1">
    <source>
        <dbReference type="ARBA" id="ARBA00006484"/>
    </source>
</evidence>
<dbReference type="InterPro" id="IPR036291">
    <property type="entry name" value="NAD(P)-bd_dom_sf"/>
</dbReference>
<dbReference type="OMA" id="KVYMMAR"/>
<dbReference type="KEGG" id="tpf:TPHA_0L01410"/>
<gene>
    <name evidence="4" type="primary">TPHA0L01410</name>
    <name evidence="4" type="ordered locus">TPHA_0L01410</name>
</gene>